<keyword evidence="4 7" id="KW-0067">ATP-binding</keyword>
<dbReference type="GO" id="GO:0016887">
    <property type="term" value="F:ATP hydrolysis activity"/>
    <property type="evidence" value="ECO:0007669"/>
    <property type="project" value="InterPro"/>
</dbReference>
<dbReference type="PROSITE" id="PS50893">
    <property type="entry name" value="ABC_TRANSPORTER_2"/>
    <property type="match status" value="1"/>
</dbReference>
<dbReference type="PANTHER" id="PTHR43820">
    <property type="entry name" value="HIGH-AFFINITY BRANCHED-CHAIN AMINO ACID TRANSPORT ATP-BINDING PROTEIN LIVF"/>
    <property type="match status" value="1"/>
</dbReference>
<reference evidence="7 8" key="1">
    <citation type="submission" date="2019-05" db="EMBL/GenBank/DDBJ databases">
        <authorList>
            <person name="Lee S.D."/>
        </authorList>
    </citation>
    <scope>NUCLEOTIDE SEQUENCE [LARGE SCALE GENOMIC DNA]</scope>
    <source>
        <strain evidence="7 8">C5-26</strain>
    </source>
</reference>
<evidence type="ECO:0000256" key="4">
    <source>
        <dbReference type="ARBA" id="ARBA00022840"/>
    </source>
</evidence>
<comment type="caution">
    <text evidence="7">The sequence shown here is derived from an EMBL/GenBank/DDBJ whole genome shotgun (WGS) entry which is preliminary data.</text>
</comment>
<dbReference type="SUPFAM" id="SSF52540">
    <property type="entry name" value="P-loop containing nucleoside triphosphate hydrolases"/>
    <property type="match status" value="1"/>
</dbReference>
<dbReference type="AlphaFoldDB" id="A0A563DZZ4"/>
<dbReference type="GO" id="GO:0005524">
    <property type="term" value="F:ATP binding"/>
    <property type="evidence" value="ECO:0007669"/>
    <property type="project" value="UniProtKB-KW"/>
</dbReference>
<dbReference type="RefSeq" id="WP_146317189.1">
    <property type="nucleotide sequence ID" value="NZ_VCQV01000017.1"/>
</dbReference>
<feature type="domain" description="ABC transporter" evidence="6">
    <location>
        <begin position="18"/>
        <end position="250"/>
    </location>
</feature>
<keyword evidence="8" id="KW-1185">Reference proteome</keyword>
<dbReference type="Pfam" id="PF00005">
    <property type="entry name" value="ABC_tran"/>
    <property type="match status" value="1"/>
</dbReference>
<protein>
    <submittedName>
        <fullName evidence="7">ABC transporter ATP-binding protein</fullName>
    </submittedName>
</protein>
<gene>
    <name evidence="7" type="ORF">FGL98_12970</name>
</gene>
<dbReference type="Gene3D" id="3.40.50.300">
    <property type="entry name" value="P-loop containing nucleotide triphosphate hydrolases"/>
    <property type="match status" value="1"/>
</dbReference>
<dbReference type="InterPro" id="IPR052156">
    <property type="entry name" value="BCAA_Transport_ATP-bd_LivF"/>
</dbReference>
<evidence type="ECO:0000259" key="6">
    <source>
        <dbReference type="PROSITE" id="PS50893"/>
    </source>
</evidence>
<evidence type="ECO:0000256" key="2">
    <source>
        <dbReference type="ARBA" id="ARBA00022448"/>
    </source>
</evidence>
<evidence type="ECO:0000256" key="3">
    <source>
        <dbReference type="ARBA" id="ARBA00022741"/>
    </source>
</evidence>
<evidence type="ECO:0000256" key="1">
    <source>
        <dbReference type="ARBA" id="ARBA00005417"/>
    </source>
</evidence>
<dbReference type="CDD" id="cd03224">
    <property type="entry name" value="ABC_TM1139_LivF_branched"/>
    <property type="match status" value="1"/>
</dbReference>
<dbReference type="GO" id="GO:0015807">
    <property type="term" value="P:L-amino acid transport"/>
    <property type="evidence" value="ECO:0007669"/>
    <property type="project" value="TreeGrafter"/>
</dbReference>
<dbReference type="OrthoDB" id="9804819at2"/>
<accession>A0A563DZZ4</accession>
<dbReference type="Proteomes" id="UP000320244">
    <property type="component" value="Unassembled WGS sequence"/>
</dbReference>
<evidence type="ECO:0000313" key="8">
    <source>
        <dbReference type="Proteomes" id="UP000320244"/>
    </source>
</evidence>
<dbReference type="InterPro" id="IPR003593">
    <property type="entry name" value="AAA+_ATPase"/>
</dbReference>
<organism evidence="7 8">
    <name type="scientific">Leekyejoonella antrihumi</name>
    <dbReference type="NCBI Taxonomy" id="1660198"/>
    <lineage>
        <taxon>Bacteria</taxon>
        <taxon>Bacillati</taxon>
        <taxon>Actinomycetota</taxon>
        <taxon>Actinomycetes</taxon>
        <taxon>Micrococcales</taxon>
        <taxon>Dermacoccaceae</taxon>
        <taxon>Leekyejoonella</taxon>
    </lineage>
</organism>
<evidence type="ECO:0000313" key="7">
    <source>
        <dbReference type="EMBL" id="TWP35715.1"/>
    </source>
</evidence>
<dbReference type="PANTHER" id="PTHR43820:SF7">
    <property type="entry name" value="BRANCHED-CHAIN AMINO ACID TRANSPORT ATP-BINDING PROTEIN LIVF-RELATED"/>
    <property type="match status" value="1"/>
</dbReference>
<reference evidence="7 8" key="2">
    <citation type="submission" date="2019-08" db="EMBL/GenBank/DDBJ databases">
        <title>Jejuicoccus antrihumi gen. nov., sp. nov., a new member of the family Dermacoccaceae isolated from a cave.</title>
        <authorList>
            <person name="Schumann P."/>
            <person name="Kim I.S."/>
        </authorList>
    </citation>
    <scope>NUCLEOTIDE SEQUENCE [LARGE SCALE GENOMIC DNA]</scope>
    <source>
        <strain evidence="7 8">C5-26</strain>
    </source>
</reference>
<sequence>MSADRQKADHGRPMGAALLVEGLSAGYDTRPVVHEVSIAAEPGEIVSVVGPNGSGKSTLLGALIGTVEVLGGRVALDSQDITGWAPEDVVRAGVGYVPQVDDVFAPLTVRENLEMGGYLLPAREVQPRIDYVASVFPQLAGMLGRRAGRISGGERKMLAMARAMMLQPRLFVLDEPTANLAPAVANELLEEHVRGLAADGATALIVEQRARAVLAISDRTYVLAGGTLRMSGTPAELLSSRQFVASFLGGSASAAESRPDERP</sequence>
<dbReference type="GO" id="GO:0015658">
    <property type="term" value="F:branched-chain amino acid transmembrane transporter activity"/>
    <property type="evidence" value="ECO:0007669"/>
    <property type="project" value="TreeGrafter"/>
</dbReference>
<name>A0A563DZZ4_9MICO</name>
<dbReference type="EMBL" id="VCQV01000017">
    <property type="protein sequence ID" value="TWP35715.1"/>
    <property type="molecule type" value="Genomic_DNA"/>
</dbReference>
<dbReference type="InterPro" id="IPR017871">
    <property type="entry name" value="ABC_transporter-like_CS"/>
</dbReference>
<keyword evidence="5" id="KW-0029">Amino-acid transport</keyword>
<evidence type="ECO:0000256" key="5">
    <source>
        <dbReference type="ARBA" id="ARBA00022970"/>
    </source>
</evidence>
<proteinExistence type="inferred from homology"/>
<keyword evidence="3" id="KW-0547">Nucleotide-binding</keyword>
<dbReference type="InterPro" id="IPR003439">
    <property type="entry name" value="ABC_transporter-like_ATP-bd"/>
</dbReference>
<comment type="similarity">
    <text evidence="1">Belongs to the ABC transporter superfamily.</text>
</comment>
<dbReference type="SMART" id="SM00382">
    <property type="entry name" value="AAA"/>
    <property type="match status" value="1"/>
</dbReference>
<dbReference type="PROSITE" id="PS00211">
    <property type="entry name" value="ABC_TRANSPORTER_1"/>
    <property type="match status" value="1"/>
</dbReference>
<dbReference type="InterPro" id="IPR027417">
    <property type="entry name" value="P-loop_NTPase"/>
</dbReference>
<keyword evidence="2" id="KW-0813">Transport</keyword>